<dbReference type="AlphaFoldDB" id="A0A0L7MBF5"/>
<protein>
    <recommendedName>
        <fullName evidence="3">Deoxynucleotide monophosphate kinase</fullName>
    </recommendedName>
</protein>
<accession>A0A0L7MBF5</accession>
<dbReference type="InterPro" id="IPR027417">
    <property type="entry name" value="P-loop_NTPase"/>
</dbReference>
<name>A0A0L7MBF5_COMTE</name>
<dbReference type="RefSeq" id="WP_053284352.1">
    <property type="nucleotide sequence ID" value="NZ_JNVD01000030.1"/>
</dbReference>
<dbReference type="SUPFAM" id="SSF52540">
    <property type="entry name" value="P-loop containing nucleoside triphosphate hydrolases"/>
    <property type="match status" value="1"/>
</dbReference>
<gene>
    <name evidence="1" type="ORF">GL58_18645</name>
</gene>
<evidence type="ECO:0000313" key="1">
    <source>
        <dbReference type="EMBL" id="KOC19232.1"/>
    </source>
</evidence>
<dbReference type="Gene3D" id="3.40.50.300">
    <property type="entry name" value="P-loop containing nucleotide triphosphate hydrolases"/>
    <property type="match status" value="1"/>
</dbReference>
<sequence>MLDPIIVALTGPAEAGKDTVGDYLVEHHGFAKLAFADTIRNEVGRAFDVSIKLLEQRETKDHPMSALALGRCMDPAFVNRVWSLHNRVGGVDLRTPRSPRQITQWWGTEYRCADDPYYVVDALITRFVKAHSEGQNRFVVTDVRKGIEADLLRELRASLWQITRPGFDPKTGAHSTETTGAEFNPDHQLVNNHSITHLHKQAYALLAKLCKAQEAA</sequence>
<dbReference type="PATRIC" id="fig|285.49.peg.3856"/>
<comment type="caution">
    <text evidence="1">The sequence shown here is derived from an EMBL/GenBank/DDBJ whole genome shotgun (WGS) entry which is preliminary data.</text>
</comment>
<proteinExistence type="predicted"/>
<dbReference type="Proteomes" id="UP000037442">
    <property type="component" value="Unassembled WGS sequence"/>
</dbReference>
<dbReference type="Pfam" id="PF21448">
    <property type="entry name" value="DNMK"/>
    <property type="match status" value="1"/>
</dbReference>
<evidence type="ECO:0008006" key="3">
    <source>
        <dbReference type="Google" id="ProtNLM"/>
    </source>
</evidence>
<dbReference type="EMBL" id="JNVD01000030">
    <property type="protein sequence ID" value="KOC19232.1"/>
    <property type="molecule type" value="Genomic_DNA"/>
</dbReference>
<organism evidence="1 2">
    <name type="scientific">Comamonas testosteroni</name>
    <name type="common">Pseudomonas testosteroni</name>
    <dbReference type="NCBI Taxonomy" id="285"/>
    <lineage>
        <taxon>Bacteria</taxon>
        <taxon>Pseudomonadati</taxon>
        <taxon>Pseudomonadota</taxon>
        <taxon>Betaproteobacteria</taxon>
        <taxon>Burkholderiales</taxon>
        <taxon>Comamonadaceae</taxon>
        <taxon>Comamonas</taxon>
    </lineage>
</organism>
<evidence type="ECO:0000313" key="2">
    <source>
        <dbReference type="Proteomes" id="UP000037442"/>
    </source>
</evidence>
<reference evidence="2" key="1">
    <citation type="submission" date="2014-06" db="EMBL/GenBank/DDBJ databases">
        <title>Draft genome sequence of C. testosteroni WDL7.</title>
        <authorList>
            <person name="Wu Y."/>
            <person name="Seshan H."/>
            <person name="Arumugam K."/>
        </authorList>
    </citation>
    <scope>NUCLEOTIDE SEQUENCE [LARGE SCALE GENOMIC DNA]</scope>
    <source>
        <strain evidence="2">WDL7</strain>
    </source>
</reference>
<dbReference type="InterPro" id="IPR048444">
    <property type="entry name" value="DNMK"/>
</dbReference>